<evidence type="ECO:0000256" key="7">
    <source>
        <dbReference type="ARBA" id="ARBA00023010"/>
    </source>
</evidence>
<feature type="transmembrane region" description="Helical" evidence="10">
    <location>
        <begin position="124"/>
        <end position="145"/>
    </location>
</feature>
<organism evidence="12 13">
    <name type="scientific">endosymbiont of Lamellibrachia luymesi</name>
    <dbReference type="NCBI Taxonomy" id="2200907"/>
    <lineage>
        <taxon>Bacteria</taxon>
        <taxon>Pseudomonadati</taxon>
        <taxon>Pseudomonadota</taxon>
        <taxon>Gammaproteobacteria</taxon>
        <taxon>sulfur-oxidizing symbionts</taxon>
    </lineage>
</organism>
<reference evidence="12 13" key="1">
    <citation type="journal article" date="2018" name="ISME J.">
        <title>Endosymbiont genomes yield clues of tubeworm success.</title>
        <authorList>
            <person name="Li Y."/>
            <person name="Liles M.R."/>
            <person name="Halanych K.M."/>
        </authorList>
    </citation>
    <scope>NUCLEOTIDE SEQUENCE [LARGE SCALE GENOMIC DNA]</scope>
    <source>
        <strain evidence="12">A1422</strain>
    </source>
</reference>
<proteinExistence type="inferred from homology"/>
<dbReference type="FunFam" id="1.10.3370.10:FF:000001">
    <property type="entry name" value="Preprotein translocase subunit SecY"/>
    <property type="match status" value="1"/>
</dbReference>
<dbReference type="GO" id="GO:0006605">
    <property type="term" value="P:protein targeting"/>
    <property type="evidence" value="ECO:0007669"/>
    <property type="project" value="UniProtKB-UniRule"/>
</dbReference>
<dbReference type="Gene3D" id="1.10.3370.10">
    <property type="entry name" value="SecY subunit domain"/>
    <property type="match status" value="1"/>
</dbReference>
<dbReference type="HAMAP" id="MF_01465">
    <property type="entry name" value="SecY"/>
    <property type="match status" value="1"/>
</dbReference>
<dbReference type="GO" id="GO:0065002">
    <property type="term" value="P:intracellular protein transmembrane transport"/>
    <property type="evidence" value="ECO:0007669"/>
    <property type="project" value="UniProtKB-UniRule"/>
</dbReference>
<comment type="caution">
    <text evidence="12">The sequence shown here is derived from an EMBL/GenBank/DDBJ whole genome shotgun (WGS) entry which is preliminary data.</text>
</comment>
<feature type="transmembrane region" description="Helical" evidence="10">
    <location>
        <begin position="218"/>
        <end position="240"/>
    </location>
</feature>
<dbReference type="InterPro" id="IPR026593">
    <property type="entry name" value="SecY"/>
</dbReference>
<dbReference type="AlphaFoldDB" id="A0A370DVK3"/>
<comment type="subcellular location">
    <subcellularLocation>
        <location evidence="10">Cell membrane</location>
        <topology evidence="10">Multi-pass membrane protein</topology>
    </subcellularLocation>
    <subcellularLocation>
        <location evidence="1">Membrane</location>
        <topology evidence="1">Multi-pass membrane protein</topology>
    </subcellularLocation>
</comment>
<feature type="transmembrane region" description="Helical" evidence="10">
    <location>
        <begin position="318"/>
        <end position="340"/>
    </location>
</feature>
<dbReference type="PRINTS" id="PR00303">
    <property type="entry name" value="SECYTRNLCASE"/>
</dbReference>
<evidence type="ECO:0000256" key="6">
    <source>
        <dbReference type="ARBA" id="ARBA00022989"/>
    </source>
</evidence>
<dbReference type="Pfam" id="PF00344">
    <property type="entry name" value="SecY"/>
    <property type="match status" value="1"/>
</dbReference>
<evidence type="ECO:0000313" key="12">
    <source>
        <dbReference type="EMBL" id="RDH89644.1"/>
    </source>
</evidence>
<keyword evidence="7 10" id="KW-0811">Translocation</keyword>
<evidence type="ECO:0000256" key="11">
    <source>
        <dbReference type="RuleBase" id="RU004349"/>
    </source>
</evidence>
<comment type="caution">
    <text evidence="10">Lacks conserved residue(s) required for the propagation of feature annotation.</text>
</comment>
<comment type="similarity">
    <text evidence="2 10 11">Belongs to the SecY/SEC61-alpha family.</text>
</comment>
<evidence type="ECO:0000256" key="9">
    <source>
        <dbReference type="ARBA" id="ARBA00039733"/>
    </source>
</evidence>
<dbReference type="PROSITE" id="PS00755">
    <property type="entry name" value="SECY_1"/>
    <property type="match status" value="1"/>
</dbReference>
<keyword evidence="8 10" id="KW-0472">Membrane</keyword>
<sequence>MAGQGASMMNSLGGMGRLTELRQRLLFVAGALLVFRIGTFIPVPGVNPVALAALFEQAQGSILDMFNMFSGGALERASLFALGIMPYISASIIMQLMSAVIPTLEQLKKEGEAGRRKITQYTRYGTVVLATFQAVGISIALQSQAVGGESVVAQQGLGFIVTAAVSLVTGTMFLMWLGEQITERGIGNGISMIIFAGIVAGLPSAIGGTLELARTGELNALTILFLFVLAIAVTGFVVFVERGQRRITVNYAKRQQGRRLMAAQSTHLPLKLNMAGVIPPIFASSIILFPATLGQWFGNSEDTRWIQDIFSKLSPGEPVYVMAYAAAIIFFCFFYTALVFNSRETADNLKRSGAFIPGIRPGEQTAKYIDGVMSRLTLAGAIYITSVCLLPEFLIVGWNVPFYFGGTSLLIIVVVVMDFMAQVQAHLMSHQYEGLMKKANLKGSGGGLVR</sequence>
<keyword evidence="4 10" id="KW-0812">Transmembrane</keyword>
<dbReference type="GO" id="GO:0043952">
    <property type="term" value="P:protein transport by the Sec complex"/>
    <property type="evidence" value="ECO:0007669"/>
    <property type="project" value="UniProtKB-UniRule"/>
</dbReference>
<dbReference type="PANTHER" id="PTHR10906">
    <property type="entry name" value="SECY/SEC61-ALPHA FAMILY MEMBER"/>
    <property type="match status" value="1"/>
</dbReference>
<keyword evidence="5 10" id="KW-0653">Protein transport</keyword>
<dbReference type="GO" id="GO:0005886">
    <property type="term" value="C:plasma membrane"/>
    <property type="evidence" value="ECO:0007669"/>
    <property type="project" value="UniProtKB-SubCell"/>
</dbReference>
<accession>A0A370DVK3</accession>
<keyword evidence="10" id="KW-1003">Cell membrane</keyword>
<dbReference type="EMBL" id="QFXD01000207">
    <property type="protein sequence ID" value="RDH89644.1"/>
    <property type="molecule type" value="Genomic_DNA"/>
</dbReference>
<comment type="subunit">
    <text evidence="10">Component of the Sec protein translocase complex. Heterotrimer consisting of SecY, SecE and SecG subunits. The heterotrimers can form oligomers, although 1 heterotrimer is thought to be able to translocate proteins. Interacts with the ribosome. Interacts with SecDF, and other proteins may be involved. Interacts with SecA.</text>
</comment>
<name>A0A370DVK3_9GAMM</name>
<evidence type="ECO:0000256" key="3">
    <source>
        <dbReference type="ARBA" id="ARBA00022448"/>
    </source>
</evidence>
<dbReference type="Proteomes" id="UP000255508">
    <property type="component" value="Unassembled WGS sequence"/>
</dbReference>
<dbReference type="PIRSF" id="PIRSF004557">
    <property type="entry name" value="SecY"/>
    <property type="match status" value="1"/>
</dbReference>
<evidence type="ECO:0000256" key="10">
    <source>
        <dbReference type="HAMAP-Rule" id="MF_01465"/>
    </source>
</evidence>
<evidence type="ECO:0000313" key="13">
    <source>
        <dbReference type="Proteomes" id="UP000255508"/>
    </source>
</evidence>
<feature type="transmembrane region" description="Helical" evidence="10">
    <location>
        <begin position="402"/>
        <end position="421"/>
    </location>
</feature>
<evidence type="ECO:0000256" key="5">
    <source>
        <dbReference type="ARBA" id="ARBA00022927"/>
    </source>
</evidence>
<evidence type="ECO:0000256" key="8">
    <source>
        <dbReference type="ARBA" id="ARBA00023136"/>
    </source>
</evidence>
<dbReference type="InterPro" id="IPR030659">
    <property type="entry name" value="SecY_CS"/>
</dbReference>
<evidence type="ECO:0000256" key="1">
    <source>
        <dbReference type="ARBA" id="ARBA00004141"/>
    </source>
</evidence>
<dbReference type="InterPro" id="IPR023201">
    <property type="entry name" value="SecY_dom_sf"/>
</dbReference>
<dbReference type="NCBIfam" id="TIGR00967">
    <property type="entry name" value="3a0501s007"/>
    <property type="match status" value="1"/>
</dbReference>
<gene>
    <name evidence="10" type="primary">secY</name>
    <name evidence="12" type="ORF">DIZ79_11405</name>
</gene>
<feature type="transmembrane region" description="Helical" evidence="10">
    <location>
        <begin position="189"/>
        <end position="206"/>
    </location>
</feature>
<evidence type="ECO:0000256" key="4">
    <source>
        <dbReference type="ARBA" id="ARBA00022692"/>
    </source>
</evidence>
<dbReference type="SUPFAM" id="SSF103491">
    <property type="entry name" value="Preprotein translocase SecY subunit"/>
    <property type="match status" value="1"/>
</dbReference>
<keyword evidence="6 10" id="KW-1133">Transmembrane helix</keyword>
<evidence type="ECO:0000256" key="2">
    <source>
        <dbReference type="ARBA" id="ARBA00005751"/>
    </source>
</evidence>
<comment type="function">
    <text evidence="10">The central subunit of the protein translocation channel SecYEG. Consists of two halves formed by TMs 1-5 and 6-10. These two domains form a lateral gate at the front which open onto the bilayer between TMs 2 and 7, and are clamped together by SecE at the back. The channel is closed by both a pore ring composed of hydrophobic SecY resides and a short helix (helix 2A) on the extracellular side of the membrane which forms a plug. The plug probably moves laterally to allow the channel to open. The ring and the pore may move independently.</text>
</comment>
<feature type="transmembrane region" description="Helical" evidence="10">
    <location>
        <begin position="277"/>
        <end position="298"/>
    </location>
</feature>
<feature type="transmembrane region" description="Helical" evidence="10">
    <location>
        <begin position="157"/>
        <end position="177"/>
    </location>
</feature>
<feature type="transmembrane region" description="Helical" evidence="10">
    <location>
        <begin position="376"/>
        <end position="396"/>
    </location>
</feature>
<feature type="transmembrane region" description="Helical" evidence="10">
    <location>
        <begin position="77"/>
        <end position="104"/>
    </location>
</feature>
<protein>
    <recommendedName>
        <fullName evidence="9 10">Protein translocase subunit SecY</fullName>
    </recommendedName>
</protein>
<dbReference type="InterPro" id="IPR002208">
    <property type="entry name" value="SecY/SEC61-alpha"/>
</dbReference>
<keyword evidence="3 10" id="KW-0813">Transport</keyword>